<dbReference type="AlphaFoldDB" id="A0A4Z2GFE9"/>
<sequence length="525" mass="56530">MQELLLRVIIQAPDCAADLREAISISSFYITDREMVVSVVPVLLDVNSSSSDTTSRNTPLAWRPPLVRWRVGGGGWRSRLEEEVGGAGWRSRLEEEVGGAGRRSRLEEQVRGAGRRSGPEERAGGAGRRSGLKEQVGGAGRRSRLEEQVGGAGWRSRLKEQVGGAGRRSRPEEQAGGAGRRSRPEEQAGGAGRRSRPEERAAICQGMTYANELKLHSAPCWRQRARDEKCLSASDWSKRSGRDSGAEEMWKTHDDEEHGKYENILAQNEEKIKTKETQVETMRAGLAIKQEAEEWLRAAHAAALKTRAGNSPPPRSPPGIRFTVSVSLNPDKGKRLRDKKARQACFLNEMEEKHGKFFGLHLQPAGAGSDELSGVAGAPTFRKTDANTVGVPGALLALRLHAVLRHPGGALVVKHLEGEARHHPLDAQAPGAGRVQRGRMDEHRMLAAVVQPHAVRLPAQHDAVADFTAYLLDAAAAAAATPAAAAAPVDGVSVNPRRAVASRVVAAAVVGVGVELAQAEARALR</sequence>
<evidence type="ECO:0000313" key="2">
    <source>
        <dbReference type="EMBL" id="TNN52256.1"/>
    </source>
</evidence>
<comment type="caution">
    <text evidence="2">The sequence shown here is derived from an EMBL/GenBank/DDBJ whole genome shotgun (WGS) entry which is preliminary data.</text>
</comment>
<dbReference type="Proteomes" id="UP000314294">
    <property type="component" value="Unassembled WGS sequence"/>
</dbReference>
<feature type="region of interest" description="Disordered" evidence="1">
    <location>
        <begin position="231"/>
        <end position="254"/>
    </location>
</feature>
<proteinExistence type="predicted"/>
<protein>
    <submittedName>
        <fullName evidence="2">Uncharacterized protein</fullName>
    </submittedName>
</protein>
<dbReference type="EMBL" id="SRLO01000553">
    <property type="protein sequence ID" value="TNN52256.1"/>
    <property type="molecule type" value="Genomic_DNA"/>
</dbReference>
<evidence type="ECO:0000313" key="3">
    <source>
        <dbReference type="Proteomes" id="UP000314294"/>
    </source>
</evidence>
<organism evidence="2 3">
    <name type="scientific">Liparis tanakae</name>
    <name type="common">Tanaka's snailfish</name>
    <dbReference type="NCBI Taxonomy" id="230148"/>
    <lineage>
        <taxon>Eukaryota</taxon>
        <taxon>Metazoa</taxon>
        <taxon>Chordata</taxon>
        <taxon>Craniata</taxon>
        <taxon>Vertebrata</taxon>
        <taxon>Euteleostomi</taxon>
        <taxon>Actinopterygii</taxon>
        <taxon>Neopterygii</taxon>
        <taxon>Teleostei</taxon>
        <taxon>Neoteleostei</taxon>
        <taxon>Acanthomorphata</taxon>
        <taxon>Eupercaria</taxon>
        <taxon>Perciformes</taxon>
        <taxon>Cottioidei</taxon>
        <taxon>Cottales</taxon>
        <taxon>Liparidae</taxon>
        <taxon>Liparis</taxon>
    </lineage>
</organism>
<reference evidence="2 3" key="1">
    <citation type="submission" date="2019-03" db="EMBL/GenBank/DDBJ databases">
        <title>First draft genome of Liparis tanakae, snailfish: a comprehensive survey of snailfish specific genes.</title>
        <authorList>
            <person name="Kim W."/>
            <person name="Song I."/>
            <person name="Jeong J.-H."/>
            <person name="Kim D."/>
            <person name="Kim S."/>
            <person name="Ryu S."/>
            <person name="Song J.Y."/>
            <person name="Lee S.K."/>
        </authorList>
    </citation>
    <scope>NUCLEOTIDE SEQUENCE [LARGE SCALE GENOMIC DNA]</scope>
    <source>
        <tissue evidence="2">Muscle</tissue>
    </source>
</reference>
<accession>A0A4Z2GFE9</accession>
<gene>
    <name evidence="2" type="ORF">EYF80_037532</name>
</gene>
<keyword evidence="3" id="KW-1185">Reference proteome</keyword>
<name>A0A4Z2GFE9_9TELE</name>
<feature type="region of interest" description="Disordered" evidence="1">
    <location>
        <begin position="94"/>
        <end position="199"/>
    </location>
</feature>
<evidence type="ECO:0000256" key="1">
    <source>
        <dbReference type="SAM" id="MobiDB-lite"/>
    </source>
</evidence>